<evidence type="ECO:0000256" key="1">
    <source>
        <dbReference type="SAM" id="MobiDB-lite"/>
    </source>
</evidence>
<protein>
    <submittedName>
        <fullName evidence="2">Uncharacterized protein</fullName>
    </submittedName>
</protein>
<evidence type="ECO:0000313" key="3">
    <source>
        <dbReference type="EMBL" id="KAF2603252.1"/>
    </source>
</evidence>
<organism evidence="2 4">
    <name type="scientific">Brassica cretica</name>
    <name type="common">Mustard</name>
    <dbReference type="NCBI Taxonomy" id="69181"/>
    <lineage>
        <taxon>Eukaryota</taxon>
        <taxon>Viridiplantae</taxon>
        <taxon>Streptophyta</taxon>
        <taxon>Embryophyta</taxon>
        <taxon>Tracheophyta</taxon>
        <taxon>Spermatophyta</taxon>
        <taxon>Magnoliopsida</taxon>
        <taxon>eudicotyledons</taxon>
        <taxon>Gunneridae</taxon>
        <taxon>Pentapetalae</taxon>
        <taxon>rosids</taxon>
        <taxon>malvids</taxon>
        <taxon>Brassicales</taxon>
        <taxon>Brassicaceae</taxon>
        <taxon>Brassiceae</taxon>
        <taxon>Brassica</taxon>
    </lineage>
</organism>
<gene>
    <name evidence="2" type="ORF">F2Q68_00026666</name>
    <name evidence="3" type="ORF">F2Q70_00027132</name>
</gene>
<comment type="caution">
    <text evidence="2">The sequence shown here is derived from an EMBL/GenBank/DDBJ whole genome shotgun (WGS) entry which is preliminary data.</text>
</comment>
<dbReference type="EMBL" id="QGKW02001911">
    <property type="protein sequence ID" value="KAF2566369.1"/>
    <property type="molecule type" value="Genomic_DNA"/>
</dbReference>
<evidence type="ECO:0000313" key="4">
    <source>
        <dbReference type="Proteomes" id="UP000712281"/>
    </source>
</evidence>
<feature type="compositionally biased region" description="Basic and acidic residues" evidence="1">
    <location>
        <begin position="37"/>
        <end position="51"/>
    </location>
</feature>
<feature type="region of interest" description="Disordered" evidence="1">
    <location>
        <begin position="28"/>
        <end position="63"/>
    </location>
</feature>
<accession>A0A8S9I9F0</accession>
<sequence>MDDDFWQVVKEEKLQEGDFQVESSMSFSSLHWCRSKPSHEHRPTEKEEHRSTSVSPHRSTEEVASCATVRILNHEEFTAKHPHPPKPLRIKNTKSPTPIDIQTRPTIDTTHPASYRW</sequence>
<name>A0A8S9I9F0_BRACR</name>
<feature type="compositionally biased region" description="Basic residues" evidence="1">
    <location>
        <begin position="80"/>
        <end position="92"/>
    </location>
</feature>
<dbReference type="EMBL" id="QGKY02000094">
    <property type="protein sequence ID" value="KAF2603252.1"/>
    <property type="molecule type" value="Genomic_DNA"/>
</dbReference>
<feature type="region of interest" description="Disordered" evidence="1">
    <location>
        <begin position="76"/>
        <end position="117"/>
    </location>
</feature>
<reference evidence="2" key="1">
    <citation type="submission" date="2019-12" db="EMBL/GenBank/DDBJ databases">
        <title>Genome sequencing and annotation of Brassica cretica.</title>
        <authorList>
            <person name="Studholme D.J."/>
            <person name="Sarris P.F."/>
        </authorList>
    </citation>
    <scope>NUCLEOTIDE SEQUENCE</scope>
    <source>
        <strain evidence="2">PFS-001/15</strain>
        <strain evidence="3">PFS-102/07</strain>
        <tissue evidence="2">Leaf</tissue>
    </source>
</reference>
<feature type="compositionally biased region" description="Polar residues" evidence="1">
    <location>
        <begin position="103"/>
        <end position="117"/>
    </location>
</feature>
<proteinExistence type="predicted"/>
<dbReference type="AlphaFoldDB" id="A0A8S9I9F0"/>
<dbReference type="Proteomes" id="UP000712281">
    <property type="component" value="Unassembled WGS sequence"/>
</dbReference>
<evidence type="ECO:0000313" key="2">
    <source>
        <dbReference type="EMBL" id="KAF2566369.1"/>
    </source>
</evidence>